<feature type="region of interest" description="Disordered" evidence="1">
    <location>
        <begin position="140"/>
        <end position="164"/>
    </location>
</feature>
<keyword evidence="3" id="KW-1185">Reference proteome</keyword>
<feature type="region of interest" description="Disordered" evidence="1">
    <location>
        <begin position="381"/>
        <end position="402"/>
    </location>
</feature>
<name>A0ABQ9G2R3_9NEOP</name>
<reference evidence="2 3" key="1">
    <citation type="submission" date="2023-02" db="EMBL/GenBank/DDBJ databases">
        <title>LHISI_Scaffold_Assembly.</title>
        <authorList>
            <person name="Stuart O.P."/>
            <person name="Cleave R."/>
            <person name="Magrath M.J.L."/>
            <person name="Mikheyev A.S."/>
        </authorList>
    </citation>
    <scope>NUCLEOTIDE SEQUENCE [LARGE SCALE GENOMIC DNA]</scope>
    <source>
        <strain evidence="2">Daus_M_001</strain>
        <tissue evidence="2">Leg muscle</tissue>
    </source>
</reference>
<comment type="caution">
    <text evidence="2">The sequence shown here is derived from an EMBL/GenBank/DDBJ whole genome shotgun (WGS) entry which is preliminary data.</text>
</comment>
<proteinExistence type="predicted"/>
<feature type="region of interest" description="Disordered" evidence="1">
    <location>
        <begin position="442"/>
        <end position="462"/>
    </location>
</feature>
<feature type="region of interest" description="Disordered" evidence="1">
    <location>
        <begin position="301"/>
        <end position="347"/>
    </location>
</feature>
<dbReference type="EMBL" id="JARBHB010000016">
    <property type="protein sequence ID" value="KAJ8866357.1"/>
    <property type="molecule type" value="Genomic_DNA"/>
</dbReference>
<feature type="compositionally biased region" description="Polar residues" evidence="1">
    <location>
        <begin position="154"/>
        <end position="164"/>
    </location>
</feature>
<evidence type="ECO:0000313" key="2">
    <source>
        <dbReference type="EMBL" id="KAJ8866357.1"/>
    </source>
</evidence>
<feature type="compositionally biased region" description="Basic and acidic residues" evidence="1">
    <location>
        <begin position="307"/>
        <end position="323"/>
    </location>
</feature>
<feature type="compositionally biased region" description="Basic and acidic residues" evidence="1">
    <location>
        <begin position="912"/>
        <end position="921"/>
    </location>
</feature>
<evidence type="ECO:0000313" key="3">
    <source>
        <dbReference type="Proteomes" id="UP001159363"/>
    </source>
</evidence>
<evidence type="ECO:0000256" key="1">
    <source>
        <dbReference type="SAM" id="MobiDB-lite"/>
    </source>
</evidence>
<feature type="region of interest" description="Disordered" evidence="1">
    <location>
        <begin position="891"/>
        <end position="923"/>
    </location>
</feature>
<dbReference type="Proteomes" id="UP001159363">
    <property type="component" value="Chromosome 15"/>
</dbReference>
<accession>A0ABQ9G2R3</accession>
<organism evidence="2 3">
    <name type="scientific">Dryococelus australis</name>
    <dbReference type="NCBI Taxonomy" id="614101"/>
    <lineage>
        <taxon>Eukaryota</taxon>
        <taxon>Metazoa</taxon>
        <taxon>Ecdysozoa</taxon>
        <taxon>Arthropoda</taxon>
        <taxon>Hexapoda</taxon>
        <taxon>Insecta</taxon>
        <taxon>Pterygota</taxon>
        <taxon>Neoptera</taxon>
        <taxon>Polyneoptera</taxon>
        <taxon>Phasmatodea</taxon>
        <taxon>Verophasmatodea</taxon>
        <taxon>Anareolatae</taxon>
        <taxon>Phasmatidae</taxon>
        <taxon>Eurycanthinae</taxon>
        <taxon>Dryococelus</taxon>
    </lineage>
</organism>
<protein>
    <submittedName>
        <fullName evidence="2">Uncharacterized protein</fullName>
    </submittedName>
</protein>
<gene>
    <name evidence="2" type="ORF">PR048_032200</name>
</gene>
<sequence length="942" mass="107266">MDHTMVLKNFVLIGVAFVWWLDYSPPTKANRVRFSAGSIPDFRMWESCLTLPLSASFLGDLPFPPLSHSGAASFTPHFTQISSQYILLRAAQIFHFVLICNINSRIYNSPVEVLRFVDRVQKLASRLRLPIPHKIGNERKWEGREMKDRKKNNQAKWSSKYNNQQAREGLGGTVWREEKGWVVNRFASPIAAASWSTNHLTMLSGQRERGRGEMLRRWRNVDGTRLPLKKILGRSPGEFSRPDFRLWKSCWTVSLAGEFFFAVLPFPRPFVPALLHPRLLRRTPSSRSWLGLQPMSSRDNACNIDCPPRRERSTVEMERRKTGEAGVLRENPSSKDNVRKVSSHIQTPGCGFAKTRTWTARMRDWGRNGKESAMAFVRDPSQHSPGVIAENHGKPKSGWPDPPKCETSELTLGHFARPSSRYSISVHTLANMIIARRPNCRTATTDPSAMEKSYQGRHEPPNSDEAVHRLLGKLHLSDSRAAGEQKITTPCPDTLEMYTQHYENTARQIRTLCVAVMAPCANETLAVLAILSIKHKRKRTPAHDVWPVMWAGEAGTYIMRPTGWFYTVRFLLSWRNSISETATFVNCSRASVVKVYREWTNGTIGNNRRGNRRAPRDTDVRGERRLRWCMKTNRQATVEQLTVQMNQGTSRHMSTTTVLRTIGSGLDGPSLTSHVLNCIERTDVSVSGEKRRRTDTLHTFLDEHKAVGAALCVLTWLQEYDQDIEVLPWPPNNSDLNLIEDLLDHFDRLLRLLAPPPRTHSSRYPWQPISTSLIHYQLIGAVTFSKVYIKKCSIYNEQTKHISSICAPKNLKNLVNSSVFKVSHGVWEHELFLPFVSCSFRNSLIGSARRGSNAPLITMVLPPTARRDPHVHSRCQRIRVSRMVLGDHALRAPRPRTKEEETPGRAVKGSRFHAEPHERSPLRHRAQLPSCAMLYTDKLTGR</sequence>